<comment type="caution">
    <text evidence="2">The sequence shown here is derived from an EMBL/GenBank/DDBJ whole genome shotgun (WGS) entry which is preliminary data.</text>
</comment>
<dbReference type="SUPFAM" id="SSF55729">
    <property type="entry name" value="Acyl-CoA N-acyltransferases (Nat)"/>
    <property type="match status" value="1"/>
</dbReference>
<dbReference type="CDD" id="cd04301">
    <property type="entry name" value="NAT_SF"/>
    <property type="match status" value="1"/>
</dbReference>
<dbReference type="InterPro" id="IPR041496">
    <property type="entry name" value="YitH/HolE_GNAT"/>
</dbReference>
<sequence>MACRGPVFSLVVQEIDAEIKADVDQNRGRPLPADMPIRRLGIDDLPDCMLLAQDREWLSEEHRWRLLFDVGEVYGIDAPGGGLAGAVVSSRYGTGIAAIGMMLVAREHERRGLGRRLMTHALDRSGTASVWLSATNYGRPLYERLGFRTIGHCSAYTGSFRSLRSDPARPVSRPMAAADLPAVLALDAEVCGVPRTELVTRLPAFCTSLRVVEGPSGITGYGGAWRNESVTALGPLIAGDEPTALALLSDLATEAEGTLRVDVEHRWPALIDWAVEHGLSRAFTTAVMIRGADLPGDRDRLFLPAALALG</sequence>
<accession>A0A8J3X954</accession>
<keyword evidence="3" id="KW-1185">Reference proteome</keyword>
<gene>
    <name evidence="2" type="ORF">Pmi06nite_49460</name>
</gene>
<protein>
    <submittedName>
        <fullName evidence="2">Acetyltransferase</fullName>
    </submittedName>
</protein>
<dbReference type="PROSITE" id="PS51186">
    <property type="entry name" value="GNAT"/>
    <property type="match status" value="1"/>
</dbReference>
<dbReference type="PANTHER" id="PTHR47237">
    <property type="entry name" value="SLL0310 PROTEIN"/>
    <property type="match status" value="1"/>
</dbReference>
<feature type="domain" description="N-acetyltransferase" evidence="1">
    <location>
        <begin position="35"/>
        <end position="176"/>
    </location>
</feature>
<dbReference type="AlphaFoldDB" id="A0A8J3X954"/>
<dbReference type="EMBL" id="BOOO01000027">
    <property type="protein sequence ID" value="GII31504.1"/>
    <property type="molecule type" value="Genomic_DNA"/>
</dbReference>
<organism evidence="2 3">
    <name type="scientific">Planotetraspora mira</name>
    <dbReference type="NCBI Taxonomy" id="58121"/>
    <lineage>
        <taxon>Bacteria</taxon>
        <taxon>Bacillati</taxon>
        <taxon>Actinomycetota</taxon>
        <taxon>Actinomycetes</taxon>
        <taxon>Streptosporangiales</taxon>
        <taxon>Streptosporangiaceae</taxon>
        <taxon>Planotetraspora</taxon>
    </lineage>
</organism>
<dbReference type="Gene3D" id="3.40.630.90">
    <property type="match status" value="1"/>
</dbReference>
<dbReference type="Proteomes" id="UP000650628">
    <property type="component" value="Unassembled WGS sequence"/>
</dbReference>
<reference evidence="2 3" key="1">
    <citation type="submission" date="2021-01" db="EMBL/GenBank/DDBJ databases">
        <title>Whole genome shotgun sequence of Planotetraspora mira NBRC 15435.</title>
        <authorList>
            <person name="Komaki H."/>
            <person name="Tamura T."/>
        </authorList>
    </citation>
    <scope>NUCLEOTIDE SEQUENCE [LARGE SCALE GENOMIC DNA]</scope>
    <source>
        <strain evidence="2 3">NBRC 15435</strain>
    </source>
</reference>
<dbReference type="Pfam" id="PF18014">
    <property type="entry name" value="Acetyltransf_18"/>
    <property type="match status" value="1"/>
</dbReference>
<dbReference type="InterPro" id="IPR016181">
    <property type="entry name" value="Acyl_CoA_acyltransferase"/>
</dbReference>
<dbReference type="InterPro" id="IPR000182">
    <property type="entry name" value="GNAT_dom"/>
</dbReference>
<dbReference type="Pfam" id="PF13508">
    <property type="entry name" value="Acetyltransf_7"/>
    <property type="match status" value="1"/>
</dbReference>
<dbReference type="Gene3D" id="3.40.630.30">
    <property type="match status" value="1"/>
</dbReference>
<evidence type="ECO:0000313" key="3">
    <source>
        <dbReference type="Proteomes" id="UP000650628"/>
    </source>
</evidence>
<dbReference type="InterPro" id="IPR052729">
    <property type="entry name" value="Acyl/Acetyltrans_Enzymes"/>
</dbReference>
<evidence type="ECO:0000313" key="2">
    <source>
        <dbReference type="EMBL" id="GII31504.1"/>
    </source>
</evidence>
<name>A0A8J3X954_9ACTN</name>
<dbReference type="GO" id="GO:0016747">
    <property type="term" value="F:acyltransferase activity, transferring groups other than amino-acyl groups"/>
    <property type="evidence" value="ECO:0007669"/>
    <property type="project" value="InterPro"/>
</dbReference>
<proteinExistence type="predicted"/>
<evidence type="ECO:0000259" key="1">
    <source>
        <dbReference type="PROSITE" id="PS51186"/>
    </source>
</evidence>
<dbReference type="PANTHER" id="PTHR47237:SF2">
    <property type="entry name" value="BLL4206 PROTEIN"/>
    <property type="match status" value="1"/>
</dbReference>